<dbReference type="Proteomes" id="UP000252680">
    <property type="component" value="Unassembled WGS sequence"/>
</dbReference>
<accession>A0A365YUV5</accession>
<sequence length="480" mass="51161">MSGSVVYTASGGQLFSVNESVPSAGNSMTFTPQFNSDTTGATTLTFTSTSTPGTFQVNATYVNYDGHGDTTTNNLGNFSSTNFQSANGIVLTSASDGGTYYLAGTSTAATPTQITVTNNSGQTFDNGALSTTVVACFVSGTRIATPAGEVAVEELAEGDLVMTASGEARPVRWVGHSRVRCGIPADGAAHRMWPVRIAAHAFAPNVPERDVFVSPGHSIAVRVMDEVFIPAGELINGATIAQVPCEDVSYWHVELDSHDVLLSSGLPSESYINVGNRATFTIGEGNVDPVHDAATLADYARPFVNVGPVVDAVRARLSDRAEQMGWGMTHDMDVHLVVDGQRVDADVDGDRACFIFPATARTVQLVSRTFRPSEWAATSDVRALGLCVDGLRISDGLRCDMALALNDPRLETLFHAEEAQADCGWCWTKTVATLPAELWADCRSYVMFSLDFRPEASRAWVAPQSVADVEQAPHHLRIVA</sequence>
<dbReference type="Gene3D" id="2.170.16.10">
    <property type="entry name" value="Hedgehog/Intein (Hint) domain"/>
    <property type="match status" value="1"/>
</dbReference>
<reference evidence="2 3" key="1">
    <citation type="submission" date="2018-05" db="EMBL/GenBank/DDBJ databases">
        <title>Komagataeibacter cocois sp. nov., for a novel cellulose- producing strain isolated from coconut milk.</title>
        <authorList>
            <person name="Liu L."/>
            <person name="Wang Y."/>
            <person name="Liu S."/>
            <person name="Bi J."/>
            <person name="Chen H."/>
            <person name="Deng J."/>
            <person name="Zhang C."/>
            <person name="Hu Q."/>
            <person name="Li C."/>
        </authorList>
    </citation>
    <scope>NUCLEOTIDE SEQUENCE [LARGE SCALE GENOMIC DNA]</scope>
    <source>
        <strain evidence="2 3">WE7</strain>
    </source>
</reference>
<dbReference type="InterPro" id="IPR036844">
    <property type="entry name" value="Hint_dom_sf"/>
</dbReference>
<evidence type="ECO:0000313" key="3">
    <source>
        <dbReference type="Proteomes" id="UP000252680"/>
    </source>
</evidence>
<name>A0A365YUV5_9PROT</name>
<comment type="caution">
    <text evidence="2">The sequence shown here is derived from an EMBL/GenBank/DDBJ whole genome shotgun (WGS) entry which is preliminary data.</text>
</comment>
<proteinExistence type="predicted"/>
<keyword evidence="3" id="KW-1185">Reference proteome</keyword>
<dbReference type="Pfam" id="PF13403">
    <property type="entry name" value="Hint_2"/>
    <property type="match status" value="1"/>
</dbReference>
<dbReference type="SUPFAM" id="SSF51294">
    <property type="entry name" value="Hedgehog/intein (Hint) domain"/>
    <property type="match status" value="1"/>
</dbReference>
<evidence type="ECO:0000313" key="2">
    <source>
        <dbReference type="EMBL" id="RBM06730.1"/>
    </source>
</evidence>
<protein>
    <recommendedName>
        <fullName evidence="1">Hedgehog/Intein (Hint) domain-containing protein</fullName>
    </recommendedName>
</protein>
<feature type="domain" description="Hedgehog/Intein (Hint)" evidence="1">
    <location>
        <begin position="136"/>
        <end position="273"/>
    </location>
</feature>
<dbReference type="InterPro" id="IPR028992">
    <property type="entry name" value="Hedgehog/Intein_dom"/>
</dbReference>
<dbReference type="AlphaFoldDB" id="A0A365YUV5"/>
<dbReference type="OrthoDB" id="7284755at2"/>
<gene>
    <name evidence="2" type="ORF">NJLHNGOC_08680</name>
</gene>
<dbReference type="EMBL" id="QEXL01000010">
    <property type="protein sequence ID" value="RBM06730.1"/>
    <property type="molecule type" value="Genomic_DNA"/>
</dbReference>
<organism evidence="2 3">
    <name type="scientific">Novacetimonas cocois</name>
    <dbReference type="NCBI Taxonomy" id="1747507"/>
    <lineage>
        <taxon>Bacteria</taxon>
        <taxon>Pseudomonadati</taxon>
        <taxon>Pseudomonadota</taxon>
        <taxon>Alphaproteobacteria</taxon>
        <taxon>Acetobacterales</taxon>
        <taxon>Acetobacteraceae</taxon>
        <taxon>Novacetimonas</taxon>
    </lineage>
</organism>
<evidence type="ECO:0000259" key="1">
    <source>
        <dbReference type="Pfam" id="PF13403"/>
    </source>
</evidence>